<dbReference type="InterPro" id="IPR002020">
    <property type="entry name" value="Citrate_synthase"/>
</dbReference>
<dbReference type="InterPro" id="IPR019810">
    <property type="entry name" value="Citrate_synthase_AS"/>
</dbReference>
<dbReference type="Gene3D" id="1.10.580.10">
    <property type="entry name" value="Citrate Synthase, domain 1"/>
    <property type="match status" value="1"/>
</dbReference>
<dbReference type="GO" id="GO:0006101">
    <property type="term" value="P:citrate metabolic process"/>
    <property type="evidence" value="ECO:0007669"/>
    <property type="project" value="InterPro"/>
</dbReference>
<evidence type="ECO:0000256" key="3">
    <source>
        <dbReference type="PIRSR" id="PIRSR610109-1"/>
    </source>
</evidence>
<dbReference type="InterPro" id="IPR016143">
    <property type="entry name" value="Citrate_synth-like_sm_a-sub"/>
</dbReference>
<dbReference type="STRING" id="1071382.H2AZF9"/>
<organism evidence="5 6">
    <name type="scientific">Kazachstania africana (strain ATCC 22294 / BCRC 22015 / CBS 2517 / CECT 1963 / NBRC 1671 / NRRL Y-8276)</name>
    <name type="common">Yeast</name>
    <name type="synonym">Kluyveromyces africanus</name>
    <dbReference type="NCBI Taxonomy" id="1071382"/>
    <lineage>
        <taxon>Eukaryota</taxon>
        <taxon>Fungi</taxon>
        <taxon>Dikarya</taxon>
        <taxon>Ascomycota</taxon>
        <taxon>Saccharomycotina</taxon>
        <taxon>Saccharomycetes</taxon>
        <taxon>Saccharomycetales</taxon>
        <taxon>Saccharomycetaceae</taxon>
        <taxon>Kazachstania</taxon>
    </lineage>
</organism>
<feature type="active site" evidence="3">
    <location>
        <position position="360"/>
    </location>
</feature>
<evidence type="ECO:0000313" key="6">
    <source>
        <dbReference type="Proteomes" id="UP000005220"/>
    </source>
</evidence>
<accession>H2AZF9</accession>
<reference evidence="5 6" key="1">
    <citation type="journal article" date="2011" name="Proc. Natl. Acad. Sci. U.S.A.">
        <title>Evolutionary erosion of yeast sex chromosomes by mating-type switching accidents.</title>
        <authorList>
            <person name="Gordon J.L."/>
            <person name="Armisen D."/>
            <person name="Proux-Wera E."/>
            <person name="Oheigeartaigh S.S."/>
            <person name="Byrne K.P."/>
            <person name="Wolfe K.H."/>
        </authorList>
    </citation>
    <scope>NUCLEOTIDE SEQUENCE [LARGE SCALE GENOMIC DNA]</scope>
    <source>
        <strain evidence="6">ATCC 22294 / BCRC 22015 / CBS 2517 / CECT 1963 / NBRC 1671 / NRRL Y-8276</strain>
    </source>
</reference>
<evidence type="ECO:0000256" key="2">
    <source>
        <dbReference type="ARBA" id="ARBA00022679"/>
    </source>
</evidence>
<dbReference type="InterPro" id="IPR036969">
    <property type="entry name" value="Citrate_synthase_sf"/>
</dbReference>
<proteinExistence type="inferred from homology"/>
<evidence type="ECO:0000313" key="5">
    <source>
        <dbReference type="EMBL" id="CCF59715.1"/>
    </source>
</evidence>
<dbReference type="AlphaFoldDB" id="H2AZF9"/>
<dbReference type="GO" id="GO:0046912">
    <property type="term" value="F:acyltransferase activity, acyl groups converted into alkyl on transfer"/>
    <property type="evidence" value="ECO:0007669"/>
    <property type="project" value="InterPro"/>
</dbReference>
<dbReference type="NCBIfam" id="NF007128">
    <property type="entry name" value="PRK09569.1"/>
    <property type="match status" value="1"/>
</dbReference>
<evidence type="ECO:0000256" key="4">
    <source>
        <dbReference type="RuleBase" id="RU000441"/>
    </source>
</evidence>
<dbReference type="GeneID" id="13883416"/>
<dbReference type="RefSeq" id="XP_003958850.1">
    <property type="nucleotide sequence ID" value="XM_003958801.1"/>
</dbReference>
<dbReference type="PRINTS" id="PR00143">
    <property type="entry name" value="CITRTSNTHASE"/>
</dbReference>
<dbReference type="PROSITE" id="PS00480">
    <property type="entry name" value="CITRATE_SYNTHASE"/>
    <property type="match status" value="1"/>
</dbReference>
<keyword evidence="6" id="KW-1185">Reference proteome</keyword>
<feature type="active site" evidence="3">
    <location>
        <position position="415"/>
    </location>
</feature>
<dbReference type="KEGG" id="kaf:KAFR_0H03050"/>
<name>H2AZF9_KAZAF</name>
<dbReference type="PANTHER" id="PTHR11739:SF8">
    <property type="entry name" value="CITRATE SYNTHASE, MITOCHONDRIAL"/>
    <property type="match status" value="1"/>
</dbReference>
<dbReference type="EMBL" id="HE650828">
    <property type="protein sequence ID" value="CCF59715.1"/>
    <property type="molecule type" value="Genomic_DNA"/>
</dbReference>
<dbReference type="Proteomes" id="UP000005220">
    <property type="component" value="Chromosome 8"/>
</dbReference>
<dbReference type="GO" id="GO:0005759">
    <property type="term" value="C:mitochondrial matrix"/>
    <property type="evidence" value="ECO:0007669"/>
    <property type="project" value="TreeGrafter"/>
</dbReference>
<dbReference type="FunFam" id="1.10.580.10:FF:000001">
    <property type="entry name" value="Citrate synthase"/>
    <property type="match status" value="1"/>
</dbReference>
<dbReference type="InterPro" id="IPR016142">
    <property type="entry name" value="Citrate_synth-like_lrg_a-sub"/>
</dbReference>
<keyword evidence="2 4" id="KW-0808">Transferase</keyword>
<dbReference type="InParanoid" id="H2AZF9"/>
<gene>
    <name evidence="5" type="primary">KAFR0H03050</name>
    <name evidence="5" type="ORF">KAFR_0H03050</name>
</gene>
<evidence type="ECO:0000256" key="1">
    <source>
        <dbReference type="ARBA" id="ARBA00010566"/>
    </source>
</evidence>
<dbReference type="Gene3D" id="1.10.230.10">
    <property type="entry name" value="Cytochrome P450-Terp, domain 2"/>
    <property type="match status" value="1"/>
</dbReference>
<dbReference type="PANTHER" id="PTHR11739">
    <property type="entry name" value="CITRATE SYNTHASE"/>
    <property type="match status" value="1"/>
</dbReference>
<dbReference type="Pfam" id="PF00285">
    <property type="entry name" value="Citrate_synt"/>
    <property type="match status" value="1"/>
</dbReference>
<dbReference type="InterPro" id="IPR010109">
    <property type="entry name" value="Citrate_synthase_euk"/>
</dbReference>
<dbReference type="SUPFAM" id="SSF48256">
    <property type="entry name" value="Citrate synthase"/>
    <property type="match status" value="1"/>
</dbReference>
<dbReference type="eggNOG" id="KOG2617">
    <property type="taxonomic scope" value="Eukaryota"/>
</dbReference>
<dbReference type="GO" id="GO:0006099">
    <property type="term" value="P:tricarboxylic acid cycle"/>
    <property type="evidence" value="ECO:0007669"/>
    <property type="project" value="InterPro"/>
</dbReference>
<comment type="similarity">
    <text evidence="1 4">Belongs to the citrate synthase family.</text>
</comment>
<feature type="active site" evidence="3">
    <location>
        <position position="314"/>
    </location>
</feature>
<sequence>MPTLKNPHPHFELHTTCGSRNETNTNDSFVTTIKKDSTLDAGQEKTLKEKFSEIIPYKVQELQALKKEYGNRVISEVSVEQVLGGMRGINSILWDGSLLDPIKGIELKGYTIPEIKQYFPKETNSEEPLPEALFWLFLTGEIPTKSEAKLLSKELSRRASVPDYVIEILNRLPKTLHPMVQLSIAVAALDSQSKFNQAYSQGVSKTNYWIYTYEDVLDLLAMLPILAAKIYANTFKDGQLGAFDPDADYAKNFATLLGYDNNDFIELMRLYLTIHADHEGGNVSAHTTHLVGSTLTSPYLAFSAALDGLSGPLHGGANQEVLEWLLNLKEKLNGDYSEETIEAHLWDTLNSGRVIPGYGHAVLRRTDPRYLTQREFASKHFPDYDLFRLVSAVYNVAPAVLTKHGKSKNPWPNVDAHSGVLLQYYGLTEVSFYTVLFGVSRAFGVLSQLIIDRAIGAPIERPKSLTTQRLKEIIQDVPKVKSRM</sequence>
<dbReference type="GO" id="GO:0005975">
    <property type="term" value="P:carbohydrate metabolic process"/>
    <property type="evidence" value="ECO:0007669"/>
    <property type="project" value="TreeGrafter"/>
</dbReference>
<protein>
    <recommendedName>
        <fullName evidence="4">Citrate synthase</fullName>
    </recommendedName>
</protein>
<dbReference type="HOGENOM" id="CLU_022049_2_1_1"/>
<dbReference type="OrthoDB" id="8017587at2759"/>
<dbReference type="FunFam" id="1.10.230.10:FF:000001">
    <property type="entry name" value="Citrate synthase"/>
    <property type="match status" value="1"/>
</dbReference>
<dbReference type="NCBIfam" id="TIGR01793">
    <property type="entry name" value="cit_synth_euk"/>
    <property type="match status" value="1"/>
</dbReference>